<proteinExistence type="predicted"/>
<organism evidence="8 9">
    <name type="scientific">Paludibacterium paludis</name>
    <dbReference type="NCBI Taxonomy" id="1225769"/>
    <lineage>
        <taxon>Bacteria</taxon>
        <taxon>Pseudomonadati</taxon>
        <taxon>Pseudomonadota</taxon>
        <taxon>Betaproteobacteria</taxon>
        <taxon>Neisseriales</taxon>
        <taxon>Chromobacteriaceae</taxon>
        <taxon>Paludibacterium</taxon>
    </lineage>
</organism>
<feature type="domain" description="ResB-like" evidence="7">
    <location>
        <begin position="22"/>
        <end position="660"/>
    </location>
</feature>
<evidence type="ECO:0000259" key="7">
    <source>
        <dbReference type="Pfam" id="PF05140"/>
    </source>
</evidence>
<evidence type="ECO:0000256" key="4">
    <source>
        <dbReference type="ARBA" id="ARBA00022989"/>
    </source>
</evidence>
<comment type="caution">
    <text evidence="8">The sequence shown here is derived from an EMBL/GenBank/DDBJ whole genome shotgun (WGS) entry which is preliminary data.</text>
</comment>
<dbReference type="GO" id="GO:0017004">
    <property type="term" value="P:cytochrome complex assembly"/>
    <property type="evidence" value="ECO:0007669"/>
    <property type="project" value="UniProtKB-KW"/>
</dbReference>
<keyword evidence="5 6" id="KW-0472">Membrane</keyword>
<dbReference type="InterPro" id="IPR023494">
    <property type="entry name" value="Cyt_c_bgen_Ccs1/CcsB/ResB"/>
</dbReference>
<feature type="transmembrane region" description="Helical" evidence="6">
    <location>
        <begin position="611"/>
        <end position="629"/>
    </location>
</feature>
<name>A0A918U8A3_9NEIS</name>
<comment type="subcellular location">
    <subcellularLocation>
        <location evidence="1">Membrane</location>
        <topology evidence="1">Multi-pass membrane protein</topology>
    </subcellularLocation>
</comment>
<dbReference type="EMBL" id="BMYX01000004">
    <property type="protein sequence ID" value="GGY09115.1"/>
    <property type="molecule type" value="Genomic_DNA"/>
</dbReference>
<evidence type="ECO:0000256" key="1">
    <source>
        <dbReference type="ARBA" id="ARBA00004141"/>
    </source>
</evidence>
<reference evidence="8" key="1">
    <citation type="journal article" date="2014" name="Int. J. Syst. Evol. Microbiol.">
        <title>Complete genome sequence of Corynebacterium casei LMG S-19264T (=DSM 44701T), isolated from a smear-ripened cheese.</title>
        <authorList>
            <consortium name="US DOE Joint Genome Institute (JGI-PGF)"/>
            <person name="Walter F."/>
            <person name="Albersmeier A."/>
            <person name="Kalinowski J."/>
            <person name="Ruckert C."/>
        </authorList>
    </citation>
    <scope>NUCLEOTIDE SEQUENCE</scope>
    <source>
        <strain evidence="8">KCTC 32182</strain>
    </source>
</reference>
<evidence type="ECO:0000313" key="8">
    <source>
        <dbReference type="EMBL" id="GGY09115.1"/>
    </source>
</evidence>
<dbReference type="PANTHER" id="PTHR31566:SF0">
    <property type="entry name" value="CYTOCHROME C BIOGENESIS PROTEIN CCS1, CHLOROPLASTIC"/>
    <property type="match status" value="1"/>
</dbReference>
<evidence type="ECO:0000256" key="2">
    <source>
        <dbReference type="ARBA" id="ARBA00022692"/>
    </source>
</evidence>
<sequence length="674" mass="74322">MKHSSRTTSSFPRALYELLSSMRFAIGLLTVLAIASIVGTWIKQGEAYPNYAFEFGQYWFQVFDVLGIYDVYHSAWFLTILAFLMLSTTLCIARNGPGFIKDIRSFRDKASARSLAAMRHTALVDGAADRAAVTARLQAEGFRFKVREREDGTTLIAAKKGSANRLGYFFAHIALVVICIGGLLDGNLPLKLAELAGRVVPETRDDIPQSRIPAHSRLSTANLSFRGNAKIVEGRSADVVFLNAGQGYLVQELPFIVTLKKFDVAYYSNGMPKSFISDVVVTDKATGKTRDARISVNHPLVVDGIAIYQASFGDGGSPLKLTAWNLDAPATPPVEVNGVSTATQPLTVNGKRYALEFGDLRVYNIEDMGKTQGGERSLGQRLKDAREVRHEKQLKNVGPSITFKLRDAQGQAREYLQYMAPITQDGAMYQISGMRAKVAEPFQYLRIPLDDAASIDTFMRLRGALADPAMYDEVAARSAAKALEGKAISPDMKKEFADSVKWVLTVFARGGFAGLENFLEEKVPADKRQAVAQTYIKILQGAIIDVMAVADRKAGAEPLKNDAQHYRFLLDSLVAYSALKDYGSPVYLQMTGFDQVQASGLQLTRSPGKNLVYLGSLMMVLGIILMFYIRELRLWVLLEPGRTRLAMSANRHSRDLDGVFARWSAIIETTVRGK</sequence>
<evidence type="ECO:0000313" key="9">
    <source>
        <dbReference type="Proteomes" id="UP000645257"/>
    </source>
</evidence>
<gene>
    <name evidence="8" type="ORF">GCM10011289_09760</name>
</gene>
<dbReference type="PANTHER" id="PTHR31566">
    <property type="entry name" value="CYTOCHROME C BIOGENESIS PROTEIN CCS1, CHLOROPLASTIC"/>
    <property type="match status" value="1"/>
</dbReference>
<dbReference type="RefSeq" id="WP_189531838.1">
    <property type="nucleotide sequence ID" value="NZ_BMYX01000004.1"/>
</dbReference>
<dbReference type="Pfam" id="PF05140">
    <property type="entry name" value="ResB"/>
    <property type="match status" value="1"/>
</dbReference>
<accession>A0A918U8A3</accession>
<keyword evidence="2 6" id="KW-0812">Transmembrane</keyword>
<dbReference type="GO" id="GO:0016020">
    <property type="term" value="C:membrane"/>
    <property type="evidence" value="ECO:0007669"/>
    <property type="project" value="UniProtKB-SubCell"/>
</dbReference>
<keyword evidence="4 6" id="KW-1133">Transmembrane helix</keyword>
<reference evidence="8" key="2">
    <citation type="submission" date="2020-09" db="EMBL/GenBank/DDBJ databases">
        <authorList>
            <person name="Sun Q."/>
            <person name="Kim S."/>
        </authorList>
    </citation>
    <scope>NUCLEOTIDE SEQUENCE</scope>
    <source>
        <strain evidence="8">KCTC 32182</strain>
    </source>
</reference>
<dbReference type="InterPro" id="IPR007816">
    <property type="entry name" value="ResB-like_domain"/>
</dbReference>
<protein>
    <submittedName>
        <fullName evidence="8">Cytochrome c biogenesis protein</fullName>
    </submittedName>
</protein>
<dbReference type="Proteomes" id="UP000645257">
    <property type="component" value="Unassembled WGS sequence"/>
</dbReference>
<keyword evidence="9" id="KW-1185">Reference proteome</keyword>
<evidence type="ECO:0000256" key="3">
    <source>
        <dbReference type="ARBA" id="ARBA00022748"/>
    </source>
</evidence>
<feature type="transmembrane region" description="Helical" evidence="6">
    <location>
        <begin position="75"/>
        <end position="93"/>
    </location>
</feature>
<keyword evidence="3" id="KW-0201">Cytochrome c-type biogenesis</keyword>
<evidence type="ECO:0000256" key="6">
    <source>
        <dbReference type="SAM" id="Phobius"/>
    </source>
</evidence>
<evidence type="ECO:0000256" key="5">
    <source>
        <dbReference type="ARBA" id="ARBA00023136"/>
    </source>
</evidence>
<feature type="transmembrane region" description="Helical" evidence="6">
    <location>
        <begin position="21"/>
        <end position="42"/>
    </location>
</feature>
<dbReference type="AlphaFoldDB" id="A0A918U8A3"/>
<feature type="transmembrane region" description="Helical" evidence="6">
    <location>
        <begin position="166"/>
        <end position="184"/>
    </location>
</feature>